<dbReference type="Proteomes" id="UP000286246">
    <property type="component" value="Unassembled WGS sequence"/>
</dbReference>
<evidence type="ECO:0000313" key="2">
    <source>
        <dbReference type="Proteomes" id="UP000286246"/>
    </source>
</evidence>
<dbReference type="RefSeq" id="WP_120257654.1">
    <property type="nucleotide sequence ID" value="NZ_RAPY01000001.1"/>
</dbReference>
<sequence length="141" mass="16093">MEQREFSKLTLKFLEGNYPQFVQTIKFQDDGSFDCDWKSESGIFSIWIATYNTEITIGIEDPNGKTDIHRHNPCYGLDDLGACVAELSSFIENIKAGNLVLYQDGDGKYNLIKSFEFENLDNCKKFSWKINHPSSSEKEGS</sequence>
<name>A0A420BGQ2_SPHD1</name>
<evidence type="ECO:0000313" key="1">
    <source>
        <dbReference type="EMBL" id="RKE55924.1"/>
    </source>
</evidence>
<reference evidence="1 2" key="1">
    <citation type="submission" date="2018-09" db="EMBL/GenBank/DDBJ databases">
        <title>Genomic Encyclopedia of Type Strains, Phase III (KMG-III): the genomes of soil and plant-associated and newly described type strains.</title>
        <authorList>
            <person name="Whitman W."/>
        </authorList>
    </citation>
    <scope>NUCLEOTIDE SEQUENCE [LARGE SCALE GENOMIC DNA]</scope>
    <source>
        <strain evidence="1 2">CECT 7938</strain>
    </source>
</reference>
<keyword evidence="2" id="KW-1185">Reference proteome</keyword>
<comment type="caution">
    <text evidence="1">The sequence shown here is derived from an EMBL/GenBank/DDBJ whole genome shotgun (WGS) entry which is preliminary data.</text>
</comment>
<organism evidence="1 2">
    <name type="scientific">Sphingobacterium detergens</name>
    <dbReference type="NCBI Taxonomy" id="1145106"/>
    <lineage>
        <taxon>Bacteria</taxon>
        <taxon>Pseudomonadati</taxon>
        <taxon>Bacteroidota</taxon>
        <taxon>Sphingobacteriia</taxon>
        <taxon>Sphingobacteriales</taxon>
        <taxon>Sphingobacteriaceae</taxon>
        <taxon>Sphingobacterium</taxon>
    </lineage>
</organism>
<gene>
    <name evidence="1" type="ORF">DFQ12_0766</name>
</gene>
<protein>
    <submittedName>
        <fullName evidence="1">Uncharacterized protein</fullName>
    </submittedName>
</protein>
<dbReference type="OrthoDB" id="676831at2"/>
<accession>A0A420BGQ2</accession>
<dbReference type="AlphaFoldDB" id="A0A420BGQ2"/>
<proteinExistence type="predicted"/>
<dbReference type="EMBL" id="RAPY01000001">
    <property type="protein sequence ID" value="RKE55924.1"/>
    <property type="molecule type" value="Genomic_DNA"/>
</dbReference>